<protein>
    <recommendedName>
        <fullName evidence="2">MIF4G domain-containing protein</fullName>
    </recommendedName>
</protein>
<dbReference type="VEuPathDB" id="FungiDB:AMAG_09255"/>
<dbReference type="AlphaFoldDB" id="A0A0L0SNZ1"/>
<feature type="compositionally biased region" description="Acidic residues" evidence="1">
    <location>
        <begin position="70"/>
        <end position="95"/>
    </location>
</feature>
<feature type="compositionally biased region" description="Basic and acidic residues" evidence="1">
    <location>
        <begin position="171"/>
        <end position="195"/>
    </location>
</feature>
<dbReference type="Gene3D" id="1.25.40.180">
    <property type="match status" value="2"/>
</dbReference>
<dbReference type="SUPFAM" id="SSF48371">
    <property type="entry name" value="ARM repeat"/>
    <property type="match status" value="1"/>
</dbReference>
<proteinExistence type="predicted"/>
<evidence type="ECO:0000259" key="2">
    <source>
        <dbReference type="Pfam" id="PF02854"/>
    </source>
</evidence>
<organism evidence="3 4">
    <name type="scientific">Allomyces macrogynus (strain ATCC 38327)</name>
    <name type="common">Allomyces javanicus var. macrogynus</name>
    <dbReference type="NCBI Taxonomy" id="578462"/>
    <lineage>
        <taxon>Eukaryota</taxon>
        <taxon>Fungi</taxon>
        <taxon>Fungi incertae sedis</taxon>
        <taxon>Blastocladiomycota</taxon>
        <taxon>Blastocladiomycetes</taxon>
        <taxon>Blastocladiales</taxon>
        <taxon>Blastocladiaceae</taxon>
        <taxon>Allomyces</taxon>
    </lineage>
</organism>
<feature type="compositionally biased region" description="Acidic residues" evidence="1">
    <location>
        <begin position="19"/>
        <end position="29"/>
    </location>
</feature>
<dbReference type="OrthoDB" id="514777at2759"/>
<dbReference type="Proteomes" id="UP000054350">
    <property type="component" value="Unassembled WGS sequence"/>
</dbReference>
<feature type="region of interest" description="Disordered" evidence="1">
    <location>
        <begin position="153"/>
        <end position="208"/>
    </location>
</feature>
<evidence type="ECO:0000313" key="3">
    <source>
        <dbReference type="EMBL" id="KNE64212.1"/>
    </source>
</evidence>
<feature type="compositionally biased region" description="Basic and acidic residues" evidence="1">
    <location>
        <begin position="1"/>
        <end position="18"/>
    </location>
</feature>
<dbReference type="STRING" id="578462.A0A0L0SNZ1"/>
<dbReference type="PANTHER" id="PTHR23253">
    <property type="entry name" value="EUKARYOTIC TRANSLATION INITIATION FACTOR 4 GAMMA"/>
    <property type="match status" value="1"/>
</dbReference>
<evidence type="ECO:0000256" key="1">
    <source>
        <dbReference type="SAM" id="MobiDB-lite"/>
    </source>
</evidence>
<dbReference type="eggNOG" id="KOG0401">
    <property type="taxonomic scope" value="Eukaryota"/>
</dbReference>
<feature type="compositionally biased region" description="Basic and acidic residues" evidence="1">
    <location>
        <begin position="53"/>
        <end position="69"/>
    </location>
</feature>
<feature type="compositionally biased region" description="Low complexity" evidence="1">
    <location>
        <begin position="516"/>
        <end position="528"/>
    </location>
</feature>
<accession>A0A0L0SNZ1</accession>
<dbReference type="EMBL" id="GG745344">
    <property type="protein sequence ID" value="KNE64212.1"/>
    <property type="molecule type" value="Genomic_DNA"/>
</dbReference>
<feature type="region of interest" description="Disordered" evidence="1">
    <location>
        <begin position="471"/>
        <end position="546"/>
    </location>
</feature>
<feature type="domain" description="MIF4G" evidence="2">
    <location>
        <begin position="249"/>
        <end position="360"/>
    </location>
</feature>
<dbReference type="GO" id="GO:0003723">
    <property type="term" value="F:RNA binding"/>
    <property type="evidence" value="ECO:0007669"/>
    <property type="project" value="InterPro"/>
</dbReference>
<reference evidence="4" key="2">
    <citation type="submission" date="2009-11" db="EMBL/GenBank/DDBJ databases">
        <title>The Genome Sequence of Allomyces macrogynus strain ATCC 38327.</title>
        <authorList>
            <consortium name="The Broad Institute Genome Sequencing Platform"/>
            <person name="Russ C."/>
            <person name="Cuomo C."/>
            <person name="Shea T."/>
            <person name="Young S.K."/>
            <person name="Zeng Q."/>
            <person name="Koehrsen M."/>
            <person name="Haas B."/>
            <person name="Borodovsky M."/>
            <person name="Guigo R."/>
            <person name="Alvarado L."/>
            <person name="Berlin A."/>
            <person name="Borenstein D."/>
            <person name="Chen Z."/>
            <person name="Engels R."/>
            <person name="Freedman E."/>
            <person name="Gellesch M."/>
            <person name="Goldberg J."/>
            <person name="Griggs A."/>
            <person name="Gujja S."/>
            <person name="Heiman D."/>
            <person name="Hepburn T."/>
            <person name="Howarth C."/>
            <person name="Jen D."/>
            <person name="Larson L."/>
            <person name="Lewis B."/>
            <person name="Mehta T."/>
            <person name="Park D."/>
            <person name="Pearson M."/>
            <person name="Roberts A."/>
            <person name="Saif S."/>
            <person name="Shenoy N."/>
            <person name="Sisk P."/>
            <person name="Stolte C."/>
            <person name="Sykes S."/>
            <person name="Walk T."/>
            <person name="White J."/>
            <person name="Yandava C."/>
            <person name="Burger G."/>
            <person name="Gray M.W."/>
            <person name="Holland P.W.H."/>
            <person name="King N."/>
            <person name="Lang F.B.F."/>
            <person name="Roger A.J."/>
            <person name="Ruiz-Trillo I."/>
            <person name="Lander E."/>
            <person name="Nusbaum C."/>
        </authorList>
    </citation>
    <scope>NUCLEOTIDE SEQUENCE [LARGE SCALE GENOMIC DNA]</scope>
    <source>
        <strain evidence="4">ATCC 38327</strain>
    </source>
</reference>
<dbReference type="Pfam" id="PF02854">
    <property type="entry name" value="MIF4G"/>
    <property type="match status" value="1"/>
</dbReference>
<reference evidence="3 4" key="1">
    <citation type="submission" date="2009-11" db="EMBL/GenBank/DDBJ databases">
        <title>Annotation of Allomyces macrogynus ATCC 38327.</title>
        <authorList>
            <consortium name="The Broad Institute Genome Sequencing Platform"/>
            <person name="Russ C."/>
            <person name="Cuomo C."/>
            <person name="Burger G."/>
            <person name="Gray M.W."/>
            <person name="Holland P.W.H."/>
            <person name="King N."/>
            <person name="Lang F.B.F."/>
            <person name="Roger A.J."/>
            <person name="Ruiz-Trillo I."/>
            <person name="Young S.K."/>
            <person name="Zeng Q."/>
            <person name="Gargeya S."/>
            <person name="Fitzgerald M."/>
            <person name="Haas B."/>
            <person name="Abouelleil A."/>
            <person name="Alvarado L."/>
            <person name="Arachchi H.M."/>
            <person name="Berlin A."/>
            <person name="Chapman S.B."/>
            <person name="Gearin G."/>
            <person name="Goldberg J."/>
            <person name="Griggs A."/>
            <person name="Gujja S."/>
            <person name="Hansen M."/>
            <person name="Heiman D."/>
            <person name="Howarth C."/>
            <person name="Larimer J."/>
            <person name="Lui A."/>
            <person name="MacDonald P.J.P."/>
            <person name="McCowen C."/>
            <person name="Montmayeur A."/>
            <person name="Murphy C."/>
            <person name="Neiman D."/>
            <person name="Pearson M."/>
            <person name="Priest M."/>
            <person name="Roberts A."/>
            <person name="Saif S."/>
            <person name="Shea T."/>
            <person name="Sisk P."/>
            <person name="Stolte C."/>
            <person name="Sykes S."/>
            <person name="Wortman J."/>
            <person name="Nusbaum C."/>
            <person name="Birren B."/>
        </authorList>
    </citation>
    <scope>NUCLEOTIDE SEQUENCE [LARGE SCALE GENOMIC DNA]</scope>
    <source>
        <strain evidence="3 4">ATCC 38327</strain>
    </source>
</reference>
<dbReference type="InterPro" id="IPR003890">
    <property type="entry name" value="MIF4G-like_typ-3"/>
</dbReference>
<feature type="region of interest" description="Disordered" evidence="1">
    <location>
        <begin position="1"/>
        <end position="106"/>
    </location>
</feature>
<feature type="compositionally biased region" description="Basic and acidic residues" evidence="1">
    <location>
        <begin position="471"/>
        <end position="483"/>
    </location>
</feature>
<sequence>MTEPVPETKEVEETHDTNEEPVENEDEEPPTSGPSSEAAFPVPDDNDDEQESISDRGEGTLEPEPHRDDDGDDESELEEGEIRDDEPAVEEEEEPSDRAADGVFRYSVDRLRALNVPSITLPTTADMSPFAGYRARTHAPLPASAYVTGAATATRQGSGRGACDIMGGGDSQRDNGGRRERRDDRRGGGRDRDQQQQHGARNVALLPEDLKPLEHSEARWVPETLAKKLGAAATPEGESPEELYVKQIEKRTRGLLNRLTPENMEKLQGRFVEPLESMAALKSITALIVKKSFDEPKYASLYAQLTLYMCRFMVPFSTMDQSEEAFKMVRTATRKLVITACHDQFQHRPTWADKSTGKISEEEFEEVVKIKGKALGNMRGRRGHVSRWARWEAAVRHVHAHAAGFRCAARVDRRTQPRLVAPRRTARAGHRAPRAVGPRWIAWAVAMLRPAGGRARPNTFAALAALHAHDEPVSTDDEHDHRGPVSPPHAGRRGEPTAATASPAPARGSAVSPRQRATSPPAATAAAKGKSRGDGDEAKYPTTDAASARGEVLARTFLKNPEPAEVVDEWAKVPASQTRRWTAVDSTLCEVAMNGKLKHVAALAKALAMAVEEGVLAADEVVRGLGASLLVSEFADLKIDVPELGKMMEAMFDAVAPVVPAGALDAVRETVRRAK</sequence>
<gene>
    <name evidence="3" type="ORF">AMAG_09255</name>
</gene>
<keyword evidence="4" id="KW-1185">Reference proteome</keyword>
<feature type="compositionally biased region" description="Low complexity" evidence="1">
    <location>
        <begin position="496"/>
        <end position="506"/>
    </location>
</feature>
<evidence type="ECO:0000313" key="4">
    <source>
        <dbReference type="Proteomes" id="UP000054350"/>
    </source>
</evidence>
<name>A0A0L0SNZ1_ALLM3</name>
<dbReference type="InterPro" id="IPR016024">
    <property type="entry name" value="ARM-type_fold"/>
</dbReference>